<name>A0A9N9LCG0_9HELO</name>
<dbReference type="GO" id="GO:0005938">
    <property type="term" value="C:cell cortex"/>
    <property type="evidence" value="ECO:0007669"/>
    <property type="project" value="TreeGrafter"/>
</dbReference>
<evidence type="ECO:0000259" key="3">
    <source>
        <dbReference type="Pfam" id="PF14225"/>
    </source>
</evidence>
<feature type="region of interest" description="Disordered" evidence="1">
    <location>
        <begin position="451"/>
        <end position="480"/>
    </location>
</feature>
<feature type="region of interest" description="Disordered" evidence="1">
    <location>
        <begin position="78"/>
        <end position="116"/>
    </location>
</feature>
<dbReference type="InterPro" id="IPR029473">
    <property type="entry name" value="MOR2-PAG1_mid"/>
</dbReference>
<dbReference type="InterPro" id="IPR016024">
    <property type="entry name" value="ARM-type_fold"/>
</dbReference>
<dbReference type="Pfam" id="PF14228">
    <property type="entry name" value="MOR2-PAG1_mid"/>
    <property type="match status" value="3"/>
</dbReference>
<feature type="region of interest" description="Disordered" evidence="1">
    <location>
        <begin position="304"/>
        <end position="359"/>
    </location>
</feature>
<dbReference type="InterPro" id="IPR025614">
    <property type="entry name" value="Cell_morpho_N"/>
</dbReference>
<evidence type="ECO:0000313" key="5">
    <source>
        <dbReference type="EMBL" id="CAG8961680.1"/>
    </source>
</evidence>
<feature type="region of interest" description="Disordered" evidence="1">
    <location>
        <begin position="260"/>
        <end position="280"/>
    </location>
</feature>
<feature type="domain" description="Cell morphogenesis central region" evidence="4">
    <location>
        <begin position="1598"/>
        <end position="1866"/>
    </location>
</feature>
<reference evidence="5" key="1">
    <citation type="submission" date="2021-07" db="EMBL/GenBank/DDBJ databases">
        <authorList>
            <person name="Durling M."/>
        </authorList>
    </citation>
    <scope>NUCLEOTIDE SEQUENCE</scope>
</reference>
<feature type="domain" description="Cell morphogenesis protein C-terminal" evidence="3">
    <location>
        <begin position="2115"/>
        <end position="2365"/>
    </location>
</feature>
<feature type="region of interest" description="Disordered" evidence="1">
    <location>
        <begin position="2640"/>
        <end position="2688"/>
    </location>
</feature>
<dbReference type="InterPro" id="IPR025481">
    <property type="entry name" value="Cell_Morphogen_C"/>
</dbReference>
<feature type="compositionally biased region" description="Basic residues" evidence="1">
    <location>
        <begin position="342"/>
        <end position="355"/>
    </location>
</feature>
<feature type="compositionally biased region" description="Polar residues" evidence="1">
    <location>
        <begin position="451"/>
        <end position="462"/>
    </location>
</feature>
<feature type="compositionally biased region" description="Polar residues" evidence="1">
    <location>
        <begin position="220"/>
        <end position="234"/>
    </location>
</feature>
<evidence type="ECO:0000259" key="4">
    <source>
        <dbReference type="Pfam" id="PF14228"/>
    </source>
</evidence>
<evidence type="ECO:0008006" key="7">
    <source>
        <dbReference type="Google" id="ProtNLM"/>
    </source>
</evidence>
<dbReference type="Pfam" id="PF14225">
    <property type="entry name" value="MOR2-PAG1_C"/>
    <property type="match status" value="1"/>
</dbReference>
<sequence>MLGRQNICQVPDFRGGLESTAYALSLLCFVVCKIQYLYHLRTLNDAHGAIPSSTVSRARRWRSSECSLALPSRRPASPNLAGACQASAAPRDETAAGAQIERRESETAGARAKERQSPKLELLALNALRDQPFPSPSSTPAVVGETARRCERLETTLPQSPIEGLSDRLSTVFSQYTPIDIELWKSESWNATLKPASRSVDGRDHPSQYQHQTFPAGLAPNSSSDLQLQPTNLSPRLYPPGSTLADKTHNRQTSIVHGIQHSRNGSVASSSSSPLSPQIIAAVGGGRSNASNMGDSVFMSAMSSNMSSGGSFSSSTTLVPDRPSTEHSNYSTTQRRLERKQSVKPRSHHHSNSRHHKDEVKTVGEYALHVLFTSFIAQAEEKINMCITVPLDPEPQIEQICGPGVDATFDQLISALGHIASQKPKPLIDSMMLWRKNKSDAANEARTQLAQLRSNSVSSSSGHPRRNTEPPHLTTDSDATSAPSIAARQEFVAQAERRSAASIYILCRVLIEVIGQSTLTCITPDMEEKLEGIIFGQLKIADAEALANSSLKMANWHLFSQLLGVMSEINFDSVADRFINDLEKSQADLVGKGPGNREIEGRMELVLGGMKHLRIKTYPEDIWDQSCDFMISLGRFFDVSSGQRLKYAYCQALEVLLLPVAATANTELNMPKWTEVLSTIGPRLASMFVKPKHWAVAFPLTATLLCASPIETFSTQWLQLVLPLQPKFKDRFARPICLQVISRLLWTYLYRSQESTAVTHKKLDEVMKLVLPPGRRTYLSTDASIAEPLIQIIRIIGFKHQEYCFRNIVFPLINADLFASRELKDFKVEQLEPEKMVIGIRAFLAIMSDLEKGDQGRPPFPQQYQMTPAFERLPTSPILMSPRPVTSTAMPTTKGEERLSRPVLTNTLGDVAREYYARFCEILGKITIICDNTFGGQAVLDEKFNSPAPKTPIAETFNFGRRGGDDHLSPSEFKQGFYELLHVAVQALPRCLSSDIPIKSLVNLLCTGTAHVQYNIAESSAQSLKSIARQSQAQQVTIGFARFIFNFDDRYSTMSEGGMLGPGHIESTLKLYVELLQIWIEEIKNKTKEAADASGDDNSDKRGMQLDLSGIWAQIDELESHGLFFLCSQSRRVRAFAVNVLRLITEFDTALGKDNSRLIHILEGDSMHVMDFNDEHLSVAERSRLQRGMQKSNSQSALIELCSSEISYDTTLWFKIFPNLIKISYERCPFAVTLGRELICNRVLQMHKTISTLSEATRGPHYGGSFDRIEPGSGRFLSRASTTPPGVLIEQWKLYLIVACTTLSDKGGAQQLLSQGQHARKGSKLAQPQEKIVSARSLFKKIIPLLSVGPASIRDAVVVALGAINVNIYKTLLEELQDAVARCNDDARARIHQRTASSPRRNRKTDLLRTEITHVYRLTSHFLKDSDIYEDDWIVNNLVLYTKDLKLFLMDGEVQMDWEFQKLRRHYCGLMEELFEGINRTKDPSRWMTFESRKSAFALMEDWCGYSPNQQQIRQREDSMRQSMIDQQSIGERGTVTAAMEIEKRNLRTAALSAMAALCGGPISITTESKANLQFDIRRMLSWIETIFSVGSDRMHAIGRRALKNLIVHNKEYSYLLDHSISRCYLADASKVLDSYFEVVTQVVLENPDYPMPFWRLLAIGLYTLGSEMSEIRSKSAHVLRALEERQQKSSKIQDYDISISDKTKAVYKLAQFEISKRLSIQHSELAFLIFSEFTQYFKDLQPDAQRNMVAVILPWIQIIELQLDPNGGPTAYSYVLLANLFEITIKSSGALHHEVQALWQALATGPHAGNVQLVLDFIMNLCLDRREQNFVEYAKQIVVFLSSTPAGVKVVEFLLMQINPKAMIPNERRELAPPPLDTVKLPYVADLTEALPMGAKQAGFSLGQLSLILLVDLMVSPDQLVAENVPLLLQVVTVLWDHYIPLVQDQAREMLIHLMHELVVSKTDDEFTIPTKTSIEDFIESIRRHDPAVIWQYEDNNGKVDDQDNKVPAGMELLTTAMVKNFEITYPGIQEHWGKLSLTWATSCPVRHLACRSFQIFRCILTSLDQQMLADMLARLSNTIADEDSDVQTFSMEILTTLKTLICKLEPGDLLNFPQLFWTTCACLDSINEREFLEALSMLEVLMTKLNFSDHNVRKILMEGCPPKWEGTFEGLQPLVYKGLRSSVCLDLTLKTLNELVQLPNDPLIGDGSRLLYAVLANFPGFLHAMDQPTIDTKNAQTAGILAEVAEASGCNTIARALSGFAASRYRSSKDFQSQLVSALREAFFPDLDFGALIFLMGLLTNSIPFYRLKTMRILCSVIPDIDMRKPEIASHGPDLISPLLRLLQTEYCMQALEVLDKIMTMAGTSMDKHHLRMSMARSSSKAIRKEYERTQSLFGIPEESGWSIPVPAKHAETTRSNVHAAFYMCQSAENANQEPATTQDVEFHVDNFQYGYFPAPERTETMMSDEGRVEGHIGDLVMRLDSLDDFFEDSLGSPTSDGRSSRTITEAGFSGDAFESGAQLYDEQTLPILHQSLARTSSTASFQNGFADRVSPGSRDATSNAMNPGAFKLATSARPGLHTRSITSPSAPSASFQSTLTTYLSDEEGTDEVFSDGDDDRVGPSGEGSFFLESMIKPLAQGTRSGVRRLTGGRTREGDRFRESYRRGISQPPRSPRVPKVPSAFLQPNS</sequence>
<feature type="compositionally biased region" description="Basic and acidic residues" evidence="1">
    <location>
        <begin position="2652"/>
        <end position="2664"/>
    </location>
</feature>
<dbReference type="GO" id="GO:0030427">
    <property type="term" value="C:site of polarized growth"/>
    <property type="evidence" value="ECO:0007669"/>
    <property type="project" value="TreeGrafter"/>
</dbReference>
<protein>
    <recommendedName>
        <fullName evidence="7">Cell morphogenesis protein PAG1</fullName>
    </recommendedName>
</protein>
<dbReference type="OrthoDB" id="6287725at2759"/>
<proteinExistence type="predicted"/>
<feature type="domain" description="Cell morphogenesis central region" evidence="4">
    <location>
        <begin position="1896"/>
        <end position="2077"/>
    </location>
</feature>
<dbReference type="PANTHER" id="PTHR12295:SF30">
    <property type="entry name" value="PROTEIN FURRY"/>
    <property type="match status" value="1"/>
</dbReference>
<comment type="caution">
    <text evidence="5">The sequence shown here is derived from an EMBL/GenBank/DDBJ whole genome shotgun (WGS) entry which is preliminary data.</text>
</comment>
<dbReference type="PANTHER" id="PTHR12295">
    <property type="entry name" value="FURRY-RELATED"/>
    <property type="match status" value="1"/>
</dbReference>
<dbReference type="GO" id="GO:0000902">
    <property type="term" value="P:cell morphogenesis"/>
    <property type="evidence" value="ECO:0007669"/>
    <property type="project" value="InterPro"/>
</dbReference>
<feature type="region of interest" description="Disordered" evidence="1">
    <location>
        <begin position="195"/>
        <end position="247"/>
    </location>
</feature>
<feature type="domain" description="Cell morphogenesis protein N-terminal" evidence="2">
    <location>
        <begin position="496"/>
        <end position="1080"/>
    </location>
</feature>
<keyword evidence="6" id="KW-1185">Reference proteome</keyword>
<evidence type="ECO:0000313" key="6">
    <source>
        <dbReference type="Proteomes" id="UP000696280"/>
    </source>
</evidence>
<dbReference type="SUPFAM" id="SSF48371">
    <property type="entry name" value="ARM repeat"/>
    <property type="match status" value="1"/>
</dbReference>
<dbReference type="Pfam" id="PF14222">
    <property type="entry name" value="MOR2-PAG1_N"/>
    <property type="match status" value="1"/>
</dbReference>
<feature type="compositionally biased region" description="Basic and acidic residues" evidence="1">
    <location>
        <begin position="90"/>
        <end position="116"/>
    </location>
</feature>
<dbReference type="Proteomes" id="UP000696280">
    <property type="component" value="Unassembled WGS sequence"/>
</dbReference>
<evidence type="ECO:0000256" key="1">
    <source>
        <dbReference type="SAM" id="MobiDB-lite"/>
    </source>
</evidence>
<gene>
    <name evidence="5" type="ORF">HYFRA_00006219</name>
</gene>
<feature type="compositionally biased region" description="Low complexity" evidence="1">
    <location>
        <begin position="304"/>
        <end position="315"/>
    </location>
</feature>
<dbReference type="InterPro" id="IPR039867">
    <property type="entry name" value="Furry/Tao3/Mor2"/>
</dbReference>
<feature type="compositionally biased region" description="Low complexity" evidence="1">
    <location>
        <begin position="262"/>
        <end position="276"/>
    </location>
</feature>
<feature type="domain" description="Cell morphogenesis central region" evidence="4">
    <location>
        <begin position="1330"/>
        <end position="1595"/>
    </location>
</feature>
<organism evidence="5 6">
    <name type="scientific">Hymenoscyphus fraxineus</name>
    <dbReference type="NCBI Taxonomy" id="746836"/>
    <lineage>
        <taxon>Eukaryota</taxon>
        <taxon>Fungi</taxon>
        <taxon>Dikarya</taxon>
        <taxon>Ascomycota</taxon>
        <taxon>Pezizomycotina</taxon>
        <taxon>Leotiomycetes</taxon>
        <taxon>Helotiales</taxon>
        <taxon>Helotiaceae</taxon>
        <taxon>Hymenoscyphus</taxon>
    </lineage>
</organism>
<accession>A0A9N9LCG0</accession>
<evidence type="ECO:0000259" key="2">
    <source>
        <dbReference type="Pfam" id="PF14222"/>
    </source>
</evidence>
<dbReference type="EMBL" id="CAJVRL010000115">
    <property type="protein sequence ID" value="CAG8961680.1"/>
    <property type="molecule type" value="Genomic_DNA"/>
</dbReference>